<accession>F6HH88</accession>
<feature type="binding site" evidence="16">
    <location>
        <position position="399"/>
    </location>
    <ligand>
        <name>Ca(2+)</name>
        <dbReference type="ChEBI" id="CHEBI:29108"/>
        <label>1</label>
    </ligand>
</feature>
<evidence type="ECO:0000313" key="23">
    <source>
        <dbReference type="Proteomes" id="UP000009183"/>
    </source>
</evidence>
<dbReference type="GO" id="GO:0006950">
    <property type="term" value="P:response to stress"/>
    <property type="evidence" value="ECO:0000318"/>
    <property type="project" value="GO_Central"/>
</dbReference>
<evidence type="ECO:0000256" key="5">
    <source>
        <dbReference type="ARBA" id="ARBA00022525"/>
    </source>
</evidence>
<gene>
    <name evidence="22" type="ordered locus">VIT_11s0016g05280</name>
</gene>
<dbReference type="Proteomes" id="UP000009183">
    <property type="component" value="Chromosome 11"/>
</dbReference>
<keyword evidence="7" id="KW-0349">Heme</keyword>
<feature type="chain" id="PRO_5003335702" description="peroxidase" evidence="20">
    <location>
        <begin position="25"/>
        <end position="649"/>
    </location>
</feature>
<dbReference type="GO" id="GO:0042744">
    <property type="term" value="P:hydrogen peroxide catabolic process"/>
    <property type="evidence" value="ECO:0007669"/>
    <property type="project" value="UniProtKB-KW"/>
</dbReference>
<keyword evidence="11" id="KW-0560">Oxidoreductase</keyword>
<dbReference type="PRINTS" id="PR00458">
    <property type="entry name" value="PEROXIDASE"/>
</dbReference>
<protein>
    <recommendedName>
        <fullName evidence="4">peroxidase</fullName>
        <ecNumber evidence="4">1.11.1.7</ecNumber>
    </recommendedName>
</protein>
<dbReference type="Gene3D" id="1.10.520.10">
    <property type="match status" value="2"/>
</dbReference>
<dbReference type="InterPro" id="IPR019793">
    <property type="entry name" value="Peroxidases_heam-ligand_BS"/>
</dbReference>
<feature type="signal peptide" evidence="20">
    <location>
        <begin position="1"/>
        <end position="24"/>
    </location>
</feature>
<dbReference type="FunFam" id="1.10.420.10:FF:000010">
    <property type="entry name" value="Peroxidase"/>
    <property type="match status" value="2"/>
</dbReference>
<dbReference type="GO" id="GO:0009505">
    <property type="term" value="C:plant-type cell wall"/>
    <property type="evidence" value="ECO:0000318"/>
    <property type="project" value="GO_Central"/>
</dbReference>
<comment type="cofactor">
    <cofactor evidence="16">
        <name>Ca(2+)</name>
        <dbReference type="ChEBI" id="CHEBI:29108"/>
    </cofactor>
    <text evidence="16">Binds 2 calcium ions per subunit.</text>
</comment>
<evidence type="ECO:0000256" key="1">
    <source>
        <dbReference type="ARBA" id="ARBA00000189"/>
    </source>
</evidence>
<feature type="binding site" evidence="16">
    <location>
        <position position="390"/>
    </location>
    <ligand>
        <name>Ca(2+)</name>
        <dbReference type="ChEBI" id="CHEBI:29108"/>
        <label>1</label>
    </ligand>
</feature>
<dbReference type="GO" id="GO:0140825">
    <property type="term" value="F:lactoperoxidase activity"/>
    <property type="evidence" value="ECO:0007669"/>
    <property type="project" value="UniProtKB-EC"/>
</dbReference>
<dbReference type="STRING" id="29760.F6HH88"/>
<feature type="domain" description="Plant heme peroxidase family profile" evidence="21">
    <location>
        <begin position="27"/>
        <end position="308"/>
    </location>
</feature>
<dbReference type="PaxDb" id="29760-VIT_11s0016g05280.t01"/>
<feature type="binding site" evidence="16">
    <location>
        <position position="564"/>
    </location>
    <ligand>
        <name>Ca(2+)</name>
        <dbReference type="ChEBI" id="CHEBI:29108"/>
        <label>2</label>
    </ligand>
</feature>
<comment type="similarity">
    <text evidence="3">Belongs to the peroxidase family. Ascorbate peroxidase subfamily.</text>
</comment>
<dbReference type="GO" id="GO:0020037">
    <property type="term" value="F:heme binding"/>
    <property type="evidence" value="ECO:0007669"/>
    <property type="project" value="InterPro"/>
</dbReference>
<organism evidence="22 23">
    <name type="scientific">Vitis vinifera</name>
    <name type="common">Grape</name>
    <dbReference type="NCBI Taxonomy" id="29760"/>
    <lineage>
        <taxon>Eukaryota</taxon>
        <taxon>Viridiplantae</taxon>
        <taxon>Streptophyta</taxon>
        <taxon>Embryophyta</taxon>
        <taxon>Tracheophyta</taxon>
        <taxon>Spermatophyta</taxon>
        <taxon>Magnoliopsida</taxon>
        <taxon>eudicotyledons</taxon>
        <taxon>Gunneridae</taxon>
        <taxon>Pentapetalae</taxon>
        <taxon>rosids</taxon>
        <taxon>Vitales</taxon>
        <taxon>Vitaceae</taxon>
        <taxon>Viteae</taxon>
        <taxon>Vitis</taxon>
    </lineage>
</organism>
<feature type="domain" description="Plant heme peroxidase family profile" evidence="21">
    <location>
        <begin position="348"/>
        <end position="649"/>
    </location>
</feature>
<keyword evidence="8 16" id="KW-0479">Metal-binding</keyword>
<keyword evidence="5" id="KW-0964">Secreted</keyword>
<feature type="disulfide bond" evidence="18">
    <location>
        <begin position="358"/>
        <end position="434"/>
    </location>
</feature>
<evidence type="ECO:0000259" key="21">
    <source>
        <dbReference type="PROSITE" id="PS50873"/>
    </source>
</evidence>
<feature type="site" description="Transition state stabilizer" evidence="17">
    <location>
        <position position="385"/>
    </location>
</feature>
<evidence type="ECO:0000256" key="11">
    <source>
        <dbReference type="ARBA" id="ARBA00023002"/>
    </source>
</evidence>
<dbReference type="GO" id="GO:0004601">
    <property type="term" value="F:peroxidase activity"/>
    <property type="evidence" value="ECO:0000318"/>
    <property type="project" value="GO_Central"/>
</dbReference>
<feature type="binding site" description="axial binding residue" evidence="16">
    <location>
        <position position="512"/>
    </location>
    <ligand>
        <name>heme b</name>
        <dbReference type="ChEBI" id="CHEBI:60344"/>
    </ligand>
    <ligandPart>
        <name>Fe</name>
        <dbReference type="ChEBI" id="CHEBI:18248"/>
    </ligandPart>
</feature>
<dbReference type="HOGENOM" id="CLU_010543_4_3_1"/>
<evidence type="ECO:0000256" key="6">
    <source>
        <dbReference type="ARBA" id="ARBA00022559"/>
    </source>
</evidence>
<evidence type="ECO:0000256" key="7">
    <source>
        <dbReference type="ARBA" id="ARBA00022617"/>
    </source>
</evidence>
<keyword evidence="12 16" id="KW-0408">Iron</keyword>
<evidence type="ECO:0000256" key="14">
    <source>
        <dbReference type="ARBA" id="ARBA00023324"/>
    </source>
</evidence>
<keyword evidence="6" id="KW-0575">Peroxidase</keyword>
<evidence type="ECO:0000313" key="22">
    <source>
        <dbReference type="EMBL" id="CCB51584.1"/>
    </source>
</evidence>
<feature type="binding site" evidence="16">
    <location>
        <position position="395"/>
    </location>
    <ligand>
        <name>Ca(2+)</name>
        <dbReference type="ChEBI" id="CHEBI:29108"/>
        <label>1</label>
    </ligand>
</feature>
<comment type="catalytic activity">
    <reaction evidence="1">
        <text>2 a phenolic donor + H2O2 = 2 a phenolic radical donor + 2 H2O</text>
        <dbReference type="Rhea" id="RHEA:56136"/>
        <dbReference type="ChEBI" id="CHEBI:15377"/>
        <dbReference type="ChEBI" id="CHEBI:16240"/>
        <dbReference type="ChEBI" id="CHEBI:139520"/>
        <dbReference type="ChEBI" id="CHEBI:139521"/>
        <dbReference type="EC" id="1.11.1.7"/>
    </reaction>
</comment>
<dbReference type="Gene3D" id="1.10.420.10">
    <property type="entry name" value="Peroxidase, domain 2"/>
    <property type="match status" value="2"/>
</dbReference>
<dbReference type="FunFam" id="1.10.520.10:FF:000008">
    <property type="entry name" value="Peroxidase"/>
    <property type="match status" value="1"/>
</dbReference>
<dbReference type="PRINTS" id="PR00461">
    <property type="entry name" value="PLPEROXIDASE"/>
</dbReference>
<reference evidence="23" key="1">
    <citation type="journal article" date="2007" name="Nature">
        <title>The grapevine genome sequence suggests ancestral hexaploidization in major angiosperm phyla.</title>
        <authorList>
            <consortium name="The French-Italian Public Consortium for Grapevine Genome Characterization."/>
            <person name="Jaillon O."/>
            <person name="Aury J.-M."/>
            <person name="Noel B."/>
            <person name="Policriti A."/>
            <person name="Clepet C."/>
            <person name="Casagrande A."/>
            <person name="Choisne N."/>
            <person name="Aubourg S."/>
            <person name="Vitulo N."/>
            <person name="Jubin C."/>
            <person name="Vezzi A."/>
            <person name="Legeai F."/>
            <person name="Hugueney P."/>
            <person name="Dasilva C."/>
            <person name="Horner D."/>
            <person name="Mica E."/>
            <person name="Jublot D."/>
            <person name="Poulain J."/>
            <person name="Bruyere C."/>
            <person name="Billault A."/>
            <person name="Segurens B."/>
            <person name="Gouyvenoux M."/>
            <person name="Ugarte E."/>
            <person name="Cattonaro F."/>
            <person name="Anthouard V."/>
            <person name="Vico V."/>
            <person name="Del Fabbro C."/>
            <person name="Alaux M."/>
            <person name="Di Gaspero G."/>
            <person name="Dumas V."/>
            <person name="Felice N."/>
            <person name="Paillard S."/>
            <person name="Juman I."/>
            <person name="Moroldo M."/>
            <person name="Scalabrin S."/>
            <person name="Canaguier A."/>
            <person name="Le Clainche I."/>
            <person name="Malacrida G."/>
            <person name="Durand E."/>
            <person name="Pesole G."/>
            <person name="Laucou V."/>
            <person name="Chatelet P."/>
            <person name="Merdinoglu D."/>
            <person name="Delledonne M."/>
            <person name="Pezzotti M."/>
            <person name="Lecharny A."/>
            <person name="Scarpelli C."/>
            <person name="Artiguenave F."/>
            <person name="Pe M.E."/>
            <person name="Valle G."/>
            <person name="Morgante M."/>
            <person name="Caboche M."/>
            <person name="Adam-Blondon A.-F."/>
            <person name="Weissenbach J."/>
            <person name="Quetier F."/>
            <person name="Wincker P."/>
        </authorList>
    </citation>
    <scope>NUCLEOTIDE SEQUENCE [LARGE SCALE GENOMIC DNA]</scope>
    <source>
        <strain evidence="23">cv. Pinot noir / PN40024</strain>
    </source>
</reference>
<evidence type="ECO:0000256" key="9">
    <source>
        <dbReference type="ARBA" id="ARBA00022729"/>
    </source>
</evidence>
<dbReference type="AlphaFoldDB" id="F6HH88"/>
<feature type="disulfide bond" evidence="18">
    <location>
        <begin position="440"/>
        <end position="645"/>
    </location>
</feature>
<evidence type="ECO:0000256" key="4">
    <source>
        <dbReference type="ARBA" id="ARBA00012313"/>
    </source>
</evidence>
<evidence type="ECO:0000256" key="12">
    <source>
        <dbReference type="ARBA" id="ARBA00023004"/>
    </source>
</evidence>
<dbReference type="EC" id="1.11.1.7" evidence="4"/>
<evidence type="ECO:0000256" key="10">
    <source>
        <dbReference type="ARBA" id="ARBA00022837"/>
    </source>
</evidence>
<dbReference type="PROSITE" id="PS00435">
    <property type="entry name" value="PEROXIDASE_1"/>
    <property type="match status" value="1"/>
</dbReference>
<evidence type="ECO:0000256" key="18">
    <source>
        <dbReference type="PIRSR" id="PIRSR600823-5"/>
    </source>
</evidence>
<dbReference type="SMR" id="F6HH88"/>
<dbReference type="SUPFAM" id="SSF48113">
    <property type="entry name" value="Heme-dependent peroxidases"/>
    <property type="match status" value="2"/>
</dbReference>
<feature type="binding site" evidence="16">
    <location>
        <position position="393"/>
    </location>
    <ligand>
        <name>Ca(2+)</name>
        <dbReference type="ChEBI" id="CHEBI:29108"/>
        <label>1</label>
    </ligand>
</feature>
<dbReference type="InterPro" id="IPR010255">
    <property type="entry name" value="Haem_peroxidase_sf"/>
</dbReference>
<proteinExistence type="inferred from homology"/>
<keyword evidence="23" id="KW-1185">Reference proteome</keyword>
<comment type="function">
    <text evidence="2">Removal of H(2)O(2), oxidation of toxic reductants, biosynthesis and degradation of lignin, suberization, auxin catabolism, response to environmental stresses such as wounding, pathogen attack and oxidative stress. These functions might be dependent on each isozyme/isoform in each plant tissue.</text>
</comment>
<dbReference type="EMBL" id="FN595756">
    <property type="protein sequence ID" value="CCB51584.1"/>
    <property type="molecule type" value="Genomic_DNA"/>
</dbReference>
<dbReference type="GO" id="GO:0046872">
    <property type="term" value="F:metal ion binding"/>
    <property type="evidence" value="ECO:0007669"/>
    <property type="project" value="UniProtKB-KW"/>
</dbReference>
<feature type="binding site" evidence="15">
    <location>
        <position position="482"/>
    </location>
    <ligand>
        <name>substrate</name>
    </ligand>
</feature>
<feature type="region of interest" description="Disordered" evidence="19">
    <location>
        <begin position="454"/>
        <end position="485"/>
    </location>
</feature>
<name>F6HH88_VITVI</name>
<feature type="binding site" evidence="16">
    <location>
        <position position="572"/>
    </location>
    <ligand>
        <name>Ca(2+)</name>
        <dbReference type="ChEBI" id="CHEBI:29108"/>
        <label>2</label>
    </ligand>
</feature>
<evidence type="ECO:0000256" key="19">
    <source>
        <dbReference type="SAM" id="MobiDB-lite"/>
    </source>
</evidence>
<feature type="binding site" evidence="16">
    <location>
        <position position="397"/>
    </location>
    <ligand>
        <name>Ca(2+)</name>
        <dbReference type="ChEBI" id="CHEBI:29108"/>
        <label>1</label>
    </ligand>
</feature>
<evidence type="ECO:0000256" key="16">
    <source>
        <dbReference type="PIRSR" id="PIRSR600823-3"/>
    </source>
</evidence>
<dbReference type="CDD" id="cd00693">
    <property type="entry name" value="secretory_peroxidase"/>
    <property type="match status" value="2"/>
</dbReference>
<feature type="binding site" evidence="16">
    <location>
        <position position="408"/>
    </location>
    <ligand>
        <name>Ca(2+)</name>
        <dbReference type="ChEBI" id="CHEBI:29108"/>
        <label>1</label>
    </ligand>
</feature>
<keyword evidence="9 20" id="KW-0732">Signal</keyword>
<dbReference type="InterPro" id="IPR002016">
    <property type="entry name" value="Haem_peroxidase"/>
</dbReference>
<evidence type="ECO:0000256" key="15">
    <source>
        <dbReference type="PIRSR" id="PIRSR600823-2"/>
    </source>
</evidence>
<evidence type="ECO:0000256" key="8">
    <source>
        <dbReference type="ARBA" id="ARBA00022723"/>
    </source>
</evidence>
<dbReference type="InterPro" id="IPR000823">
    <property type="entry name" value="Peroxidase_pln"/>
</dbReference>
<dbReference type="PANTHER" id="PTHR31235">
    <property type="entry name" value="PEROXIDASE 25-RELATED"/>
    <property type="match status" value="1"/>
</dbReference>
<evidence type="ECO:0000256" key="20">
    <source>
        <dbReference type="SAM" id="SignalP"/>
    </source>
</evidence>
<sequence>MVQMEPKWLVLLVVILGLSWFGETQQGLIPGFYSSSCPKAEAIVSSTVVTHFKKDPTIAAGVLKLHFKDCFFQGCDGLVSEIDALTDTEIRGFGVIDDAKTQLETLCPGVVSCADILALAARDAVGLSGGPSWPVPTGRRDGRLSFGVSPENLTLPVPTDSIPVLREKFAAKGLNNHDLVTLIGAHTIGLTDCSSFEYRLYNFTAKGNADPTINQAFLAQLRALCPDVGGDVSKKGVPLDKDSQFKFDVSFFKNVRDGNGVLESDQRLFGDSETQRIVKNYAGNGKGLLGLRFYFEFPKAMIKMSSIGRREPTESFASLFYLLMVQMEPKWLVLLAVILSLFAETQQGLTSGFYSSSCPKAEATVRSTVETHFKQDPTIAAGVLRLHFQDCFVQGCDASILITEASGETDALPNAGLRGFDVIDDAKTQLEALCPGVVSCADILALAARDAVGLSGGPSWSVPTGRRDETNVSSSPDASNFPAPNDSIPVLRQKFADKGLNTNDLVTLVGAHTIGQTNCSVFQYRLYNFTTRGNADPTINPAFLAQLQALCPEGGNGSTRVALDTNSQTKFDVNFFKNVRDGNGVLESDQRLFGDSETRKIVRNYAGNGRGILGLRFYIEFPKAMIKMSSIGVKTGTQGEIRKTCSKSN</sequence>
<dbReference type="ExpressionAtlas" id="F6HH88">
    <property type="expression patterns" value="baseline"/>
</dbReference>
<dbReference type="InterPro" id="IPR033905">
    <property type="entry name" value="Secretory_peroxidase"/>
</dbReference>
<dbReference type="GO" id="GO:0006979">
    <property type="term" value="P:response to oxidative stress"/>
    <property type="evidence" value="ECO:0007669"/>
    <property type="project" value="InterPro"/>
</dbReference>
<keyword evidence="10 16" id="KW-0106">Calcium</keyword>
<evidence type="ECO:0000256" key="13">
    <source>
        <dbReference type="ARBA" id="ARBA00023157"/>
    </source>
</evidence>
<feature type="disulfide bond" evidence="18">
    <location>
        <begin position="519"/>
        <end position="551"/>
    </location>
</feature>
<comment type="cofactor">
    <cofactor evidence="16">
        <name>heme b</name>
        <dbReference type="ChEBI" id="CHEBI:60344"/>
    </cofactor>
    <text evidence="16">Binds 1 heme b (iron(II)-protoporphyrin IX) group per subunit.</text>
</comment>
<keyword evidence="13 18" id="KW-1015">Disulfide bond</keyword>
<dbReference type="InParanoid" id="F6HH88"/>
<dbReference type="Pfam" id="PF00141">
    <property type="entry name" value="peroxidase"/>
    <property type="match status" value="2"/>
</dbReference>
<evidence type="ECO:0000256" key="2">
    <source>
        <dbReference type="ARBA" id="ARBA00002322"/>
    </source>
</evidence>
<keyword evidence="14" id="KW-0376">Hydrogen peroxide</keyword>
<evidence type="ECO:0000256" key="3">
    <source>
        <dbReference type="ARBA" id="ARBA00006873"/>
    </source>
</evidence>
<dbReference type="PROSITE" id="PS50873">
    <property type="entry name" value="PEROXIDASE_4"/>
    <property type="match status" value="2"/>
</dbReference>
<feature type="binding site" evidence="16">
    <location>
        <position position="513"/>
    </location>
    <ligand>
        <name>Ca(2+)</name>
        <dbReference type="ChEBI" id="CHEBI:29108"/>
        <label>2</label>
    </ligand>
</feature>
<evidence type="ECO:0000256" key="17">
    <source>
        <dbReference type="PIRSR" id="PIRSR600823-4"/>
    </source>
</evidence>
<feature type="disulfide bond" evidence="18">
    <location>
        <begin position="391"/>
        <end position="396"/>
    </location>
</feature>